<evidence type="ECO:0000313" key="1">
    <source>
        <dbReference type="EMBL" id="KAJ7192737.1"/>
    </source>
</evidence>
<gene>
    <name evidence="1" type="ORF">GGX14DRAFT_594084</name>
</gene>
<reference evidence="1" key="1">
    <citation type="submission" date="2023-03" db="EMBL/GenBank/DDBJ databases">
        <title>Massive genome expansion in bonnet fungi (Mycena s.s.) driven by repeated elements and novel gene families across ecological guilds.</title>
        <authorList>
            <consortium name="Lawrence Berkeley National Laboratory"/>
            <person name="Harder C.B."/>
            <person name="Miyauchi S."/>
            <person name="Viragh M."/>
            <person name="Kuo A."/>
            <person name="Thoen E."/>
            <person name="Andreopoulos B."/>
            <person name="Lu D."/>
            <person name="Skrede I."/>
            <person name="Drula E."/>
            <person name="Henrissat B."/>
            <person name="Morin E."/>
            <person name="Kohler A."/>
            <person name="Barry K."/>
            <person name="LaButti K."/>
            <person name="Morin E."/>
            <person name="Salamov A."/>
            <person name="Lipzen A."/>
            <person name="Mereny Z."/>
            <person name="Hegedus B."/>
            <person name="Baldrian P."/>
            <person name="Stursova M."/>
            <person name="Weitz H."/>
            <person name="Taylor A."/>
            <person name="Grigoriev I.V."/>
            <person name="Nagy L.G."/>
            <person name="Martin F."/>
            <person name="Kauserud H."/>
        </authorList>
    </citation>
    <scope>NUCLEOTIDE SEQUENCE</scope>
    <source>
        <strain evidence="1">9144</strain>
    </source>
</reference>
<comment type="caution">
    <text evidence="1">The sequence shown here is derived from an EMBL/GenBank/DDBJ whole genome shotgun (WGS) entry which is preliminary data.</text>
</comment>
<proteinExistence type="predicted"/>
<sequence length="160" mass="16962">MLPCVANEGTVCRVCKTTVGSDRTRSEGDWEKNQSAPYVLQRAVINIGVGGKVGIEADCLALNLGGSQGRLAHETSHTGMPRQAEFKFGVTGMGIGMPSPACPFPAITDTPSHRPRRCLRCPGRLFGIPRPASSSHLPVEVVVMGSILLITVSDDVKHIG</sequence>
<dbReference type="AlphaFoldDB" id="A0AAD6Y5T6"/>
<dbReference type="Proteomes" id="UP001219525">
    <property type="component" value="Unassembled WGS sequence"/>
</dbReference>
<accession>A0AAD6Y5T6</accession>
<keyword evidence="2" id="KW-1185">Reference proteome</keyword>
<evidence type="ECO:0000313" key="2">
    <source>
        <dbReference type="Proteomes" id="UP001219525"/>
    </source>
</evidence>
<organism evidence="1 2">
    <name type="scientific">Mycena pura</name>
    <dbReference type="NCBI Taxonomy" id="153505"/>
    <lineage>
        <taxon>Eukaryota</taxon>
        <taxon>Fungi</taxon>
        <taxon>Dikarya</taxon>
        <taxon>Basidiomycota</taxon>
        <taxon>Agaricomycotina</taxon>
        <taxon>Agaricomycetes</taxon>
        <taxon>Agaricomycetidae</taxon>
        <taxon>Agaricales</taxon>
        <taxon>Marasmiineae</taxon>
        <taxon>Mycenaceae</taxon>
        <taxon>Mycena</taxon>
    </lineage>
</organism>
<name>A0AAD6Y5T6_9AGAR</name>
<protein>
    <submittedName>
        <fullName evidence="1">Uncharacterized protein</fullName>
    </submittedName>
</protein>
<dbReference type="EMBL" id="JARJCW010000116">
    <property type="protein sequence ID" value="KAJ7192737.1"/>
    <property type="molecule type" value="Genomic_DNA"/>
</dbReference>